<dbReference type="GO" id="GO:0043190">
    <property type="term" value="C:ATP-binding cassette (ABC) transporter complex"/>
    <property type="evidence" value="ECO:0007669"/>
    <property type="project" value="InterPro"/>
</dbReference>
<gene>
    <name evidence="11" type="ORF">SAMN05216362_11155</name>
</gene>
<dbReference type="InterPro" id="IPR010065">
    <property type="entry name" value="AA_ABC_transptr_permease_3TM"/>
</dbReference>
<dbReference type="NCBIfam" id="TIGR01726">
    <property type="entry name" value="HEQRo_perm_3TM"/>
    <property type="match status" value="1"/>
</dbReference>
<dbReference type="Proteomes" id="UP000199427">
    <property type="component" value="Unassembled WGS sequence"/>
</dbReference>
<dbReference type="InterPro" id="IPR000515">
    <property type="entry name" value="MetI-like"/>
</dbReference>
<dbReference type="InterPro" id="IPR043429">
    <property type="entry name" value="ArtM/GltK/GlnP/TcyL/YhdX-like"/>
</dbReference>
<feature type="transmembrane region" description="Helical" evidence="9">
    <location>
        <begin position="200"/>
        <end position="222"/>
    </location>
</feature>
<dbReference type="STRING" id="571933.SAMN05216362_11155"/>
<comment type="subcellular location">
    <subcellularLocation>
        <location evidence="1 9">Cell membrane</location>
        <topology evidence="1 9">Multi-pass membrane protein</topology>
    </subcellularLocation>
</comment>
<dbReference type="GO" id="GO:0015184">
    <property type="term" value="F:L-cystine transmembrane transporter activity"/>
    <property type="evidence" value="ECO:0007669"/>
    <property type="project" value="TreeGrafter"/>
</dbReference>
<comment type="similarity">
    <text evidence="2 9">Belongs to the binding-protein-dependent transport system permease family.</text>
</comment>
<evidence type="ECO:0000259" key="10">
    <source>
        <dbReference type="PROSITE" id="PS50928"/>
    </source>
</evidence>
<feature type="transmembrane region" description="Helical" evidence="9">
    <location>
        <begin position="38"/>
        <end position="60"/>
    </location>
</feature>
<evidence type="ECO:0000256" key="9">
    <source>
        <dbReference type="RuleBase" id="RU363032"/>
    </source>
</evidence>
<evidence type="ECO:0000256" key="7">
    <source>
        <dbReference type="ARBA" id="ARBA00022989"/>
    </source>
</evidence>
<dbReference type="PROSITE" id="PS50928">
    <property type="entry name" value="ABC_TM1"/>
    <property type="match status" value="1"/>
</dbReference>
<sequence length="237" mass="26226">MVKMSLQNNVLLTVAEGATGWELIEKSFWPMVEGAIKFTIPLTLISFTLGLIIALITAVMRLSNSKILRAPAIIYVSAIRGTPLLVQLFIVFYGMPSIGLTIDPFPSAVIAFSLNVGAYASEIIRASISSIPKGQWEAGYSVGMTYRTTLRRIILPQASRVSIPPLSNSFISLVKDTSLASLILVAELFRRAQEIAARTYEFMIIYVEAAVLYWVVCFLLSIGQEALERRLDRYIAK</sequence>
<feature type="transmembrane region" description="Helical" evidence="9">
    <location>
        <begin position="72"/>
        <end position="93"/>
    </location>
</feature>
<dbReference type="InterPro" id="IPR035906">
    <property type="entry name" value="MetI-like_sf"/>
</dbReference>
<evidence type="ECO:0000256" key="8">
    <source>
        <dbReference type="ARBA" id="ARBA00023136"/>
    </source>
</evidence>
<dbReference type="FunFam" id="1.10.3720.10:FF:000009">
    <property type="entry name" value="Amino acid ABC transporter permease"/>
    <property type="match status" value="1"/>
</dbReference>
<keyword evidence="5 9" id="KW-0812">Transmembrane</keyword>
<evidence type="ECO:0000313" key="12">
    <source>
        <dbReference type="Proteomes" id="UP000199427"/>
    </source>
</evidence>
<name>A0A1H9F7G7_9BACI</name>
<proteinExistence type="inferred from homology"/>
<evidence type="ECO:0000256" key="1">
    <source>
        <dbReference type="ARBA" id="ARBA00004651"/>
    </source>
</evidence>
<evidence type="ECO:0000313" key="11">
    <source>
        <dbReference type="EMBL" id="SEQ33872.1"/>
    </source>
</evidence>
<dbReference type="AlphaFoldDB" id="A0A1H9F7G7"/>
<keyword evidence="7 9" id="KW-1133">Transmembrane helix</keyword>
<keyword evidence="12" id="KW-1185">Reference proteome</keyword>
<keyword evidence="3 9" id="KW-0813">Transport</keyword>
<evidence type="ECO:0000256" key="5">
    <source>
        <dbReference type="ARBA" id="ARBA00022692"/>
    </source>
</evidence>
<evidence type="ECO:0000256" key="3">
    <source>
        <dbReference type="ARBA" id="ARBA00022448"/>
    </source>
</evidence>
<evidence type="ECO:0000256" key="2">
    <source>
        <dbReference type="ARBA" id="ARBA00009306"/>
    </source>
</evidence>
<evidence type="ECO:0000256" key="4">
    <source>
        <dbReference type="ARBA" id="ARBA00022475"/>
    </source>
</evidence>
<dbReference type="CDD" id="cd06261">
    <property type="entry name" value="TM_PBP2"/>
    <property type="match status" value="1"/>
</dbReference>
<reference evidence="11 12" key="1">
    <citation type="submission" date="2016-10" db="EMBL/GenBank/DDBJ databases">
        <authorList>
            <person name="de Groot N.N."/>
        </authorList>
    </citation>
    <scope>NUCLEOTIDE SEQUENCE [LARGE SCALE GENOMIC DNA]</scope>
    <source>
        <strain evidence="11 12">DSM 21633</strain>
    </source>
</reference>
<evidence type="ECO:0000256" key="6">
    <source>
        <dbReference type="ARBA" id="ARBA00022970"/>
    </source>
</evidence>
<keyword evidence="8 9" id="KW-0472">Membrane</keyword>
<protein>
    <submittedName>
        <fullName evidence="11">Cystine transport system permease protein</fullName>
    </submittedName>
</protein>
<keyword evidence="4" id="KW-1003">Cell membrane</keyword>
<feature type="domain" description="ABC transmembrane type-1" evidence="10">
    <location>
        <begin position="36"/>
        <end position="224"/>
    </location>
</feature>
<dbReference type="Gene3D" id="1.10.3720.10">
    <property type="entry name" value="MetI-like"/>
    <property type="match status" value="1"/>
</dbReference>
<keyword evidence="6" id="KW-0029">Amino-acid transport</keyword>
<dbReference type="SUPFAM" id="SSF161098">
    <property type="entry name" value="MetI-like"/>
    <property type="match status" value="1"/>
</dbReference>
<dbReference type="EMBL" id="FOES01000011">
    <property type="protein sequence ID" value="SEQ33872.1"/>
    <property type="molecule type" value="Genomic_DNA"/>
</dbReference>
<dbReference type="Pfam" id="PF00528">
    <property type="entry name" value="BPD_transp_1"/>
    <property type="match status" value="1"/>
</dbReference>
<dbReference type="PANTHER" id="PTHR30614">
    <property type="entry name" value="MEMBRANE COMPONENT OF AMINO ACID ABC TRANSPORTER"/>
    <property type="match status" value="1"/>
</dbReference>
<organism evidence="11 12">
    <name type="scientific">Piscibacillus halophilus</name>
    <dbReference type="NCBI Taxonomy" id="571933"/>
    <lineage>
        <taxon>Bacteria</taxon>
        <taxon>Bacillati</taxon>
        <taxon>Bacillota</taxon>
        <taxon>Bacilli</taxon>
        <taxon>Bacillales</taxon>
        <taxon>Bacillaceae</taxon>
        <taxon>Piscibacillus</taxon>
    </lineage>
</organism>
<accession>A0A1H9F7G7</accession>
<dbReference type="PANTHER" id="PTHR30614:SF0">
    <property type="entry name" value="L-CYSTINE TRANSPORT SYSTEM PERMEASE PROTEIN TCYL"/>
    <property type="match status" value="1"/>
</dbReference>